<dbReference type="PANTHER" id="PTHR16184:SF6">
    <property type="entry name" value="ELONGATOR COMPLEX PROTEIN 6"/>
    <property type="match status" value="1"/>
</dbReference>
<comment type="pathway">
    <text evidence="1">tRNA modification; 5-methoxycarbonylmethyl-2-thiouridine-tRNA biosynthesis.</text>
</comment>
<dbReference type="EMBL" id="CATQJL010000112">
    <property type="protein sequence ID" value="CAJ0594233.1"/>
    <property type="molecule type" value="Genomic_DNA"/>
</dbReference>
<evidence type="ECO:0000256" key="3">
    <source>
        <dbReference type="ARBA" id="ARBA00020263"/>
    </source>
</evidence>
<keyword evidence="5" id="KW-1185">Reference proteome</keyword>
<comment type="caution">
    <text evidence="4">The sequence shown here is derived from an EMBL/GenBank/DDBJ whole genome shotgun (WGS) entry which is preliminary data.</text>
</comment>
<dbReference type="Gene3D" id="3.40.50.300">
    <property type="entry name" value="P-loop containing nucleotide triphosphate hydrolases"/>
    <property type="match status" value="1"/>
</dbReference>
<gene>
    <name evidence="4" type="ORF">CYNAS_LOCUS6216</name>
</gene>
<dbReference type="InterPro" id="IPR027417">
    <property type="entry name" value="P-loop_NTPase"/>
</dbReference>
<protein>
    <recommendedName>
        <fullName evidence="3">Elongator complex protein 6</fullName>
    </recommendedName>
</protein>
<evidence type="ECO:0000256" key="1">
    <source>
        <dbReference type="ARBA" id="ARBA00005043"/>
    </source>
</evidence>
<name>A0AA36GLE8_CYLNA</name>
<reference evidence="4" key="1">
    <citation type="submission" date="2023-07" db="EMBL/GenBank/DDBJ databases">
        <authorList>
            <consortium name="CYATHOMIX"/>
        </authorList>
    </citation>
    <scope>NUCLEOTIDE SEQUENCE</scope>
    <source>
        <strain evidence="4">N/A</strain>
    </source>
</reference>
<sequence>MLDLLSKIVGAGLGIGLVSYTGSSSDLFLQLHYCSIALTQKKKVLLISSNLNESQYRQIFAKLAIRWIPTLISVLELDSFFGSDLCVDVDRLEEELIKLLDSDSAPSLLIFDDASVLERIGMKSSAVVCLLHSLYNRLPADGLLLASFSMRTKAFYAMDSKGDFVIDVSPIGLGFGKDVNGKMKITVWRTDTIPNVTELLYTTGDRSIKCFYPGAKSFMAM</sequence>
<dbReference type="InterPro" id="IPR018627">
    <property type="entry name" value="ELP6"/>
</dbReference>
<dbReference type="AlphaFoldDB" id="A0AA36GLE8"/>
<dbReference type="Proteomes" id="UP001176961">
    <property type="component" value="Unassembled WGS sequence"/>
</dbReference>
<dbReference type="GO" id="GO:0002098">
    <property type="term" value="P:tRNA wobble uridine modification"/>
    <property type="evidence" value="ECO:0007669"/>
    <property type="project" value="InterPro"/>
</dbReference>
<comment type="similarity">
    <text evidence="2">Belongs to the ELP6 family.</text>
</comment>
<accession>A0AA36GLE8</accession>
<dbReference type="PANTHER" id="PTHR16184">
    <property type="entry name" value="ELONGATOR COMPLEX PROTEIN 6"/>
    <property type="match status" value="1"/>
</dbReference>
<organism evidence="4 5">
    <name type="scientific">Cylicocyclus nassatus</name>
    <name type="common">Nematode worm</name>
    <dbReference type="NCBI Taxonomy" id="53992"/>
    <lineage>
        <taxon>Eukaryota</taxon>
        <taxon>Metazoa</taxon>
        <taxon>Ecdysozoa</taxon>
        <taxon>Nematoda</taxon>
        <taxon>Chromadorea</taxon>
        <taxon>Rhabditida</taxon>
        <taxon>Rhabditina</taxon>
        <taxon>Rhabditomorpha</taxon>
        <taxon>Strongyloidea</taxon>
        <taxon>Strongylidae</taxon>
        <taxon>Cylicocyclus</taxon>
    </lineage>
</organism>
<evidence type="ECO:0000313" key="5">
    <source>
        <dbReference type="Proteomes" id="UP001176961"/>
    </source>
</evidence>
<proteinExistence type="inferred from homology"/>
<dbReference type="GO" id="GO:0033588">
    <property type="term" value="C:elongator holoenzyme complex"/>
    <property type="evidence" value="ECO:0007669"/>
    <property type="project" value="InterPro"/>
</dbReference>
<evidence type="ECO:0000256" key="2">
    <source>
        <dbReference type="ARBA" id="ARBA00008837"/>
    </source>
</evidence>
<evidence type="ECO:0000313" key="4">
    <source>
        <dbReference type="EMBL" id="CAJ0594233.1"/>
    </source>
</evidence>